<accession>A0A9W6U9M2</accession>
<feature type="compositionally biased region" description="Polar residues" evidence="1">
    <location>
        <begin position="93"/>
        <end position="102"/>
    </location>
</feature>
<reference evidence="2" key="1">
    <citation type="submission" date="2023-04" db="EMBL/GenBank/DDBJ databases">
        <title>Phytophthora lilii NBRC 32176.</title>
        <authorList>
            <person name="Ichikawa N."/>
            <person name="Sato H."/>
            <person name="Tonouchi N."/>
        </authorList>
    </citation>
    <scope>NUCLEOTIDE SEQUENCE</scope>
    <source>
        <strain evidence="2">NBRC 32176</strain>
    </source>
</reference>
<proteinExistence type="predicted"/>
<evidence type="ECO:0000313" key="2">
    <source>
        <dbReference type="EMBL" id="GMF27949.1"/>
    </source>
</evidence>
<keyword evidence="3" id="KW-1185">Reference proteome</keyword>
<sequence>MLARSLVCLAIGRKAHKEIHVQAKSQGKIQLTVPLTACNPVVNSDGLQGAAFALTALYGSRVTLPHWFSVVPHKVRAQLQVRPPHRRGRNDDTSMTSVLPTTKNEDGLTTEGRGVEQEVQPHKMVRG</sequence>
<dbReference type="EMBL" id="BSXW01000687">
    <property type="protein sequence ID" value="GMF27949.1"/>
    <property type="molecule type" value="Genomic_DNA"/>
</dbReference>
<dbReference type="Proteomes" id="UP001165083">
    <property type="component" value="Unassembled WGS sequence"/>
</dbReference>
<dbReference type="AlphaFoldDB" id="A0A9W6U9M2"/>
<feature type="region of interest" description="Disordered" evidence="1">
    <location>
        <begin position="80"/>
        <end position="127"/>
    </location>
</feature>
<evidence type="ECO:0000313" key="3">
    <source>
        <dbReference type="Proteomes" id="UP001165083"/>
    </source>
</evidence>
<organism evidence="2 3">
    <name type="scientific">Phytophthora lilii</name>
    <dbReference type="NCBI Taxonomy" id="2077276"/>
    <lineage>
        <taxon>Eukaryota</taxon>
        <taxon>Sar</taxon>
        <taxon>Stramenopiles</taxon>
        <taxon>Oomycota</taxon>
        <taxon>Peronosporomycetes</taxon>
        <taxon>Peronosporales</taxon>
        <taxon>Peronosporaceae</taxon>
        <taxon>Phytophthora</taxon>
    </lineage>
</organism>
<gene>
    <name evidence="2" type="ORF">Plil01_001173100</name>
</gene>
<protein>
    <submittedName>
        <fullName evidence="2">Unnamed protein product</fullName>
    </submittedName>
</protein>
<name>A0A9W6U9M2_9STRA</name>
<comment type="caution">
    <text evidence="2">The sequence shown here is derived from an EMBL/GenBank/DDBJ whole genome shotgun (WGS) entry which is preliminary data.</text>
</comment>
<evidence type="ECO:0000256" key="1">
    <source>
        <dbReference type="SAM" id="MobiDB-lite"/>
    </source>
</evidence>